<dbReference type="SUPFAM" id="SSF52096">
    <property type="entry name" value="ClpP/crotonase"/>
    <property type="match status" value="1"/>
</dbReference>
<organism evidence="1 2">
    <name type="scientific">Artemisia annua</name>
    <name type="common">Sweet wormwood</name>
    <dbReference type="NCBI Taxonomy" id="35608"/>
    <lineage>
        <taxon>Eukaryota</taxon>
        <taxon>Viridiplantae</taxon>
        <taxon>Streptophyta</taxon>
        <taxon>Embryophyta</taxon>
        <taxon>Tracheophyta</taxon>
        <taxon>Spermatophyta</taxon>
        <taxon>Magnoliopsida</taxon>
        <taxon>eudicotyledons</taxon>
        <taxon>Gunneridae</taxon>
        <taxon>Pentapetalae</taxon>
        <taxon>asterids</taxon>
        <taxon>campanulids</taxon>
        <taxon>Asterales</taxon>
        <taxon>Asteraceae</taxon>
        <taxon>Asteroideae</taxon>
        <taxon>Anthemideae</taxon>
        <taxon>Artemisiinae</taxon>
        <taxon>Artemisia</taxon>
    </lineage>
</organism>
<evidence type="ECO:0000313" key="1">
    <source>
        <dbReference type="EMBL" id="PWA90437.1"/>
    </source>
</evidence>
<evidence type="ECO:0000313" key="2">
    <source>
        <dbReference type="Proteomes" id="UP000245207"/>
    </source>
</evidence>
<dbReference type="PANTHER" id="PTHR34958:SF1">
    <property type="entry name" value="ARMADILLO-LIKE HELICAL DOMAIN-CONTAINING PROTEIN"/>
    <property type="match status" value="1"/>
</dbReference>
<protein>
    <recommendedName>
        <fullName evidence="3">Armadillo-type fold</fullName>
    </recommendedName>
</protein>
<accession>A0A2U1PXJ8</accession>
<gene>
    <name evidence="1" type="ORF">CTI12_AA034920</name>
</gene>
<dbReference type="InterPro" id="IPR029045">
    <property type="entry name" value="ClpP/crotonase-like_dom_sf"/>
</dbReference>
<name>A0A2U1PXJ8_ARTAN</name>
<dbReference type="Proteomes" id="UP000245207">
    <property type="component" value="Unassembled WGS sequence"/>
</dbReference>
<proteinExistence type="predicted"/>
<dbReference type="EMBL" id="PKPP01000631">
    <property type="protein sequence ID" value="PWA90437.1"/>
    <property type="molecule type" value="Genomic_DNA"/>
</dbReference>
<dbReference type="Gene3D" id="3.90.226.10">
    <property type="entry name" value="2-enoyl-CoA Hydratase, Chain A, domain 1"/>
    <property type="match status" value="1"/>
</dbReference>
<reference evidence="1 2" key="1">
    <citation type="journal article" date="2018" name="Mol. Plant">
        <title>The genome of Artemisia annua provides insight into the evolution of Asteraceae family and artemisinin biosynthesis.</title>
        <authorList>
            <person name="Shen Q."/>
            <person name="Zhang L."/>
            <person name="Liao Z."/>
            <person name="Wang S."/>
            <person name="Yan T."/>
            <person name="Shi P."/>
            <person name="Liu M."/>
            <person name="Fu X."/>
            <person name="Pan Q."/>
            <person name="Wang Y."/>
            <person name="Lv Z."/>
            <person name="Lu X."/>
            <person name="Zhang F."/>
            <person name="Jiang W."/>
            <person name="Ma Y."/>
            <person name="Chen M."/>
            <person name="Hao X."/>
            <person name="Li L."/>
            <person name="Tang Y."/>
            <person name="Lv G."/>
            <person name="Zhou Y."/>
            <person name="Sun X."/>
            <person name="Brodelius P.E."/>
            <person name="Rose J.K.C."/>
            <person name="Tang K."/>
        </authorList>
    </citation>
    <scope>NUCLEOTIDE SEQUENCE [LARGE SCALE GENOMIC DNA]</scope>
    <source>
        <strain evidence="2">cv. Huhao1</strain>
        <tissue evidence="1">Leaf</tissue>
    </source>
</reference>
<sequence length="1425" mass="158047">MGVALGTGLEANMVLFECWDSSWNGVVSGKKFLILATEVATVTAASTTATRILWLPVLGFILAQAHDYVMMRKDRGYLYMSEMDIKLVIPNWFVKVLKCKIGNPSVLRDVVLRCDKVTADVAVAKGIIYSAHDSAEETVKAAVGLGEELAMRNWDGHVYTCNRKVLFADVLGALDFDETVEDVVKANVVSAEETVRAAVGLGEELARRNWDGHVYACNRKVLFADVLGALDFDETVEDVVKANVKPPEPLRRAIADCLSSSLPSNSSALLSEASRTLRDYLASHTTTDLAYGVIIEHTLAERERSPAVVARCVALLKRYLLRYKPSEETLLEIDRFCSNIIVECDISPSRRLTSRSLSSQTGGSSTTLNGSPLPVASFASGGLVKSLNYIRSLVAQHVPKRSFQPAAFAGATSASRQPLPSLSSLMSKSFNSQISPGIGKEASENKEGSAVSVLDSPIAEEVDGADADDFIASDVFKWRWHGDPQSSLLSSDSDRSLNHQEMSKHNFLEVGAAALLLGDMEAKMKGEFWRNFGSIDMPYLDQLLQPSLLTTVTNSASARAHLRAITASKRSKTGPHQIWEDSPMTTFRPRPRPLFQYRHYSEQQPLKLNPDEVGEVIAAVCSENPSQVSNAMTISSKLSSSSGKPSMDVAVSVLIKLVIDMYVLDSGVAAPLMLSMLEEMLSSSQLTSKVRAFDLILNLGVHGHLLEPLLVDDASTIEEEYTQEPYLDKTMSIQGTRKPDYLKAQSLSAINNFESWILCILYEVLLLLVQAEEKEESVWASALSCLLYFVCDRGKIRRSRLKGLDIRVSDFVPTSEQFYRSRSYLHAPCEKVIKVLIQISRRNSWAELVHCKLINMLTNMFYEVPEGSITSTPAFLVDQVDLIGGIEFVFIELVISNSREGRRNLYLVLFDYVVHEINESCIASGISEYSNDEIQPIASLLTLADAPEALHISVKLGIEGIGDILRRSISAALPRYSNSERLNMLLEKIMEKFDALLRSLTHLDKEFSHMTELTKSYKYLESFEDGVLRNSYGLKVKLAWATLHSLLHSERAAIRENGYVWLGDLLIAEINDDGDSIWSNIKNLQKRITLASVKDYSPELDIPLPIWLMCGLLKSRNNLIRWGFLFVLERLLMRCKFLLDESELQHSVGNEAHEKTRLDKANAVIDIMSSALSLVAQINVTDRMNILKMCDILFSQLCLKVIPGNKPPSADTLRNSKSFNYSVWNRKTSVMEDLPVRENFCWEPVEDCKGRFGSNTNNSTSETASMAALLLQGQAIVPMQLVARVPADLFYWPLIQLAAAATDNIALGVSVGSKGGGNLPGATSDIRSTLLLLLIGKCTADPNAFKEVGGEEFFRELLDDTDSRVAYFSSTFLLKRMMTEEADNYQRGLSSLVSRAQQSNNEKLLENPYLQMRGLLQLSSEGLWN</sequence>
<dbReference type="PANTHER" id="PTHR34958">
    <property type="entry name" value="CONDITIONAL LOSS-OF-GROWTH 1"/>
    <property type="match status" value="1"/>
</dbReference>
<dbReference type="OrthoDB" id="1905883at2759"/>
<evidence type="ECO:0008006" key="3">
    <source>
        <dbReference type="Google" id="ProtNLM"/>
    </source>
</evidence>
<dbReference type="STRING" id="35608.A0A2U1PXJ8"/>
<keyword evidence="2" id="KW-1185">Reference proteome</keyword>
<comment type="caution">
    <text evidence="1">The sequence shown here is derived from an EMBL/GenBank/DDBJ whole genome shotgun (WGS) entry which is preliminary data.</text>
</comment>